<proteinExistence type="inferred from homology"/>
<dbReference type="AlphaFoldDB" id="A0A0A1MSN5"/>
<dbReference type="EMBL" id="CDGG01000001">
    <property type="protein sequence ID" value="CEI82684.1"/>
    <property type="molecule type" value="Genomic_DNA"/>
</dbReference>
<dbReference type="Gene3D" id="2.160.10.10">
    <property type="entry name" value="Hexapeptide repeat proteins"/>
    <property type="match status" value="1"/>
</dbReference>
<dbReference type="GO" id="GO:0046677">
    <property type="term" value="P:response to antibiotic"/>
    <property type="evidence" value="ECO:0007669"/>
    <property type="project" value="UniProtKB-KW"/>
</dbReference>
<keyword evidence="7" id="KW-1185">Reference proteome</keyword>
<keyword evidence="5" id="KW-0012">Acyltransferase</keyword>
<comment type="similarity">
    <text evidence="1">Belongs to the transferase hexapeptide repeat family.</text>
</comment>
<dbReference type="FunFam" id="2.160.10.10:FF:000037">
    <property type="entry name" value="Streptogramin A acetyltransferase"/>
    <property type="match status" value="1"/>
</dbReference>
<evidence type="ECO:0000256" key="4">
    <source>
        <dbReference type="ARBA" id="ARBA00023251"/>
    </source>
</evidence>
<dbReference type="PANTHER" id="PTHR43300:SF11">
    <property type="entry name" value="ACETYLTRANSFERASE RV3034C-RELATED"/>
    <property type="match status" value="1"/>
</dbReference>
<keyword evidence="2 6" id="KW-0808">Transferase</keyword>
<evidence type="ECO:0000313" key="6">
    <source>
        <dbReference type="EMBL" id="CEI82684.1"/>
    </source>
</evidence>
<protein>
    <submittedName>
        <fullName evidence="6">Virginiamycin A acetyltransferase</fullName>
    </submittedName>
</protein>
<evidence type="ECO:0000313" key="7">
    <source>
        <dbReference type="Proteomes" id="UP000040453"/>
    </source>
</evidence>
<dbReference type="InterPro" id="IPR001451">
    <property type="entry name" value="Hexapep"/>
</dbReference>
<dbReference type="PROSITE" id="PS00101">
    <property type="entry name" value="HEXAPEP_TRANSFERASES"/>
    <property type="match status" value="1"/>
</dbReference>
<dbReference type="InterPro" id="IPR011004">
    <property type="entry name" value="Trimer_LpxA-like_sf"/>
</dbReference>
<dbReference type="OrthoDB" id="9801697at2"/>
<evidence type="ECO:0000256" key="1">
    <source>
        <dbReference type="ARBA" id="ARBA00007274"/>
    </source>
</evidence>
<evidence type="ECO:0000256" key="3">
    <source>
        <dbReference type="ARBA" id="ARBA00022737"/>
    </source>
</evidence>
<dbReference type="NCBIfam" id="NF000311">
    <property type="entry name" value="Vat_ABCDEFH"/>
    <property type="match status" value="1"/>
</dbReference>
<dbReference type="InterPro" id="IPR050179">
    <property type="entry name" value="Trans_hexapeptide_repeat"/>
</dbReference>
<dbReference type="STRING" id="545501.BN997_02569"/>
<reference evidence="6 7" key="1">
    <citation type="submission" date="2014-11" db="EMBL/GenBank/DDBJ databases">
        <authorList>
            <person name="Urmite Genomes Urmite Genomes"/>
        </authorList>
    </citation>
    <scope>NUCLEOTIDE SEQUENCE [LARGE SCALE GENOMIC DNA]</scope>
    <source>
        <strain evidence="6 7">Oc5</strain>
    </source>
</reference>
<dbReference type="SUPFAM" id="SSF51161">
    <property type="entry name" value="Trimeric LpxA-like enzymes"/>
    <property type="match status" value="1"/>
</dbReference>
<dbReference type="Proteomes" id="UP000040453">
    <property type="component" value="Unassembled WGS sequence"/>
</dbReference>
<sequence>MKSQNQLGPNPEEIHPIKSNKHVQFIKPSLTKPNIVVGDYSYYDSNDGENFEDQVLYHYEAIGDKLLIGKFCSIGPGTTFIMNGANHRMNGSTYPFNLFGNGWEKYAPTLEDLPYKGNTEIGNDVWIGRDVTIMPGIKIGDGAIIAAKSVLVKDVEPYTVVGGNPSRYIKKRFSEEKIAELMEVRWWDLDIKQINANIDYILDGDVEKLRLNLRKK</sequence>
<evidence type="ECO:0000256" key="5">
    <source>
        <dbReference type="ARBA" id="ARBA00023315"/>
    </source>
</evidence>
<dbReference type="GO" id="GO:0016746">
    <property type="term" value="F:acyltransferase activity"/>
    <property type="evidence" value="ECO:0007669"/>
    <property type="project" value="UniProtKB-KW"/>
</dbReference>
<dbReference type="Pfam" id="PF00132">
    <property type="entry name" value="Hexapep"/>
    <property type="match status" value="1"/>
</dbReference>
<keyword evidence="3" id="KW-0677">Repeat</keyword>
<keyword evidence="4" id="KW-0046">Antibiotic resistance</keyword>
<name>A0A0A1MSN5_9BACI</name>
<evidence type="ECO:0000256" key="2">
    <source>
        <dbReference type="ARBA" id="ARBA00022679"/>
    </source>
</evidence>
<organism evidence="6 7">
    <name type="scientific">Oceanobacillus oncorhynchi</name>
    <dbReference type="NCBI Taxonomy" id="545501"/>
    <lineage>
        <taxon>Bacteria</taxon>
        <taxon>Bacillati</taxon>
        <taxon>Bacillota</taxon>
        <taxon>Bacilli</taxon>
        <taxon>Bacillales</taxon>
        <taxon>Bacillaceae</taxon>
        <taxon>Oceanobacillus</taxon>
    </lineage>
</organism>
<accession>A0A0A1MSN5</accession>
<dbReference type="CDD" id="cd03349">
    <property type="entry name" value="LbH_XAT"/>
    <property type="match status" value="1"/>
</dbReference>
<gene>
    <name evidence="6" type="primary">vat</name>
    <name evidence="6" type="ORF">BN997_02569</name>
</gene>
<dbReference type="InterPro" id="IPR018357">
    <property type="entry name" value="Hexapep_transf_CS"/>
</dbReference>
<dbReference type="PANTHER" id="PTHR43300">
    <property type="entry name" value="ACETYLTRANSFERASE"/>
    <property type="match status" value="1"/>
</dbReference>
<dbReference type="RefSeq" id="WP_042532670.1">
    <property type="nucleotide sequence ID" value="NZ_CDGG01000001.1"/>
</dbReference>